<feature type="compositionally biased region" description="Low complexity" evidence="4">
    <location>
        <begin position="722"/>
        <end position="764"/>
    </location>
</feature>
<dbReference type="PANTHER" id="PTHR10412:SF11">
    <property type="entry name" value="MANNOSYL-OLIGOSACCHARIDE GLUCOSIDASE"/>
    <property type="match status" value="1"/>
</dbReference>
<proteinExistence type="inferred from homology"/>
<comment type="similarity">
    <text evidence="1">Belongs to the glycosyl hydrolase 63 family.</text>
</comment>
<dbReference type="Proteomes" id="UP000613740">
    <property type="component" value="Unassembled WGS sequence"/>
</dbReference>
<dbReference type="OrthoDB" id="410058at2759"/>
<evidence type="ECO:0000313" key="7">
    <source>
        <dbReference type="Proteomes" id="UP000613740"/>
    </source>
</evidence>
<evidence type="ECO:0000256" key="3">
    <source>
        <dbReference type="ARBA" id="ARBA00023295"/>
    </source>
</evidence>
<keyword evidence="3" id="KW-0326">Glycosidase</keyword>
<feature type="compositionally biased region" description="Basic residues" evidence="4">
    <location>
        <begin position="380"/>
        <end position="399"/>
    </location>
</feature>
<feature type="region of interest" description="Disordered" evidence="4">
    <location>
        <begin position="722"/>
        <end position="765"/>
    </location>
</feature>
<gene>
    <name evidence="6" type="ORF">HYH02_005122</name>
</gene>
<feature type="region of interest" description="Disordered" evidence="4">
    <location>
        <begin position="302"/>
        <end position="411"/>
    </location>
</feature>
<keyword evidence="7" id="KW-1185">Reference proteome</keyword>
<evidence type="ECO:0000256" key="2">
    <source>
        <dbReference type="ARBA" id="ARBA00022801"/>
    </source>
</evidence>
<dbReference type="Gene3D" id="1.50.10.10">
    <property type="match status" value="1"/>
</dbReference>
<dbReference type="InterPro" id="IPR008928">
    <property type="entry name" value="6-hairpin_glycosidase_sf"/>
</dbReference>
<feature type="region of interest" description="Disordered" evidence="4">
    <location>
        <begin position="1"/>
        <end position="56"/>
    </location>
</feature>
<feature type="region of interest" description="Disordered" evidence="4">
    <location>
        <begin position="97"/>
        <end position="117"/>
    </location>
</feature>
<dbReference type="GO" id="GO:0005789">
    <property type="term" value="C:endoplasmic reticulum membrane"/>
    <property type="evidence" value="ECO:0007669"/>
    <property type="project" value="TreeGrafter"/>
</dbReference>
<reference evidence="6" key="1">
    <citation type="journal article" date="2020" name="bioRxiv">
        <title>Comparative genomics of Chlamydomonas.</title>
        <authorList>
            <person name="Craig R.J."/>
            <person name="Hasan A.R."/>
            <person name="Ness R.W."/>
            <person name="Keightley P.D."/>
        </authorList>
    </citation>
    <scope>NUCLEOTIDE SEQUENCE</scope>
    <source>
        <strain evidence="6">CCAP 11/173</strain>
    </source>
</reference>
<dbReference type="SUPFAM" id="SSF48208">
    <property type="entry name" value="Six-hairpin glycosidases"/>
    <property type="match status" value="1"/>
</dbReference>
<keyword evidence="2" id="KW-0378">Hydrolase</keyword>
<feature type="region of interest" description="Disordered" evidence="4">
    <location>
        <begin position="1243"/>
        <end position="1262"/>
    </location>
</feature>
<comment type="caution">
    <text evidence="6">The sequence shown here is derived from an EMBL/GenBank/DDBJ whole genome shotgun (WGS) entry which is preliminary data.</text>
</comment>
<sequence>MPGGILQGGGGGGGASHRSGALLSPGRKQHGRSSLGTAMPPSPSLGRQRSGRHPHGPHFKLQLLALFLGILGLAQLWGVGPNIGRALQRAARGATHARASSRQGDAVRSSGVAGGLESAGRGAATAAAAGASHAPTLDAGAARAGSAGAVASQPQVRTATWGLAAVAAGPDGSGAYNPDEWPRVYGGQAEPHSRILKRCSGSLFAPPLGPRSRPAQGLVGMWLPERFNLAFCDPRSGQQALLLLRPALLQPTGSSSSSSSSSEGTEAGHSSRRLLAGAAAAGAGGEGGGSVAQMPWRSPLSAELRQREKTGDSGEAGDGSEEGGGDSLNNQRRRLSFANSAEGGSEAKGQDPAAASGHETVEDSSSSSSSSNGSAGEEHHKHKKQKKKHKHHKHKHHKHHDEAEQAPATSAHVRGAGLDEHVGAQQVAAAASAAAAAAAGDGGGADITGEPVDPTTLSIELATSRALVVEGGSIRIAWTDGNGGEGESGKSLLLAEGVWARLPQGVRCPQVPYALCQCVGGAAGGSSGSARGCGMVWRAGSEPLVGGGGGGQEPERGEVVAVVEVERRVPLSGSALVLAAHGDRAVVALLEPGEDVAAIARRAAVLVRSGAAFTRQLEAAVGAAYAALRPVPRAIGLPPGAPPEDKRLARKLYDIMSFNTAPGWSTPDRTPHAWKWLWDSCFHAMGMNLINHTAAWEQLKGLLECQQGDGFIPHMCGDGSAAVGRTSNSSSSSSSSAENGGGQSAAAQQQRQQQQQQKDAPSSSLTQPPLLAWAVWDNYLFSRDRARLEWALPRLVKLLNWLAAHRSRDKGLTYFYVHGFESGMDNSPRFDSRGLGLGGLLGTLARAVSKDAKVGTCAVCTPHMVSVDLTALVAREMAHVARMYGVLKQHQAQDHWLDRSRVVLAALAASCWRSDGRMFGDLVMSGGLLGGLLSSSTGSSSSTRGSSMGNSSSGSSNSSSSSAIMTVEVLWAQLEESRPRGHVSELLTVAGLVPLLGGRLPRPFLEGVLQHLQDPASFATAVPLPSVALSWQQPASARGAGGSDMWRGPMWVNMNYLVAVGLREQVAAPAEGGGAGGCGALCAELADGIMNRTITEVRRWYDGDTPAAASDNSPTAGINSTSTSSSSTLLPAAVATGTVFEYYDSAGLMPPTRLARKGVAGVGGVRDYHWTAALTLRMMAERAATLAAGGPAGVAALVGRAAPAGSIGSGAVAGGLAGGGSGSGSGKPAEQVLEEAVTEILDGEEEEEPDEHGGSGLFGHWGAGSGGGVGSGAGRGSLAAWVPHKPLWGEF</sequence>
<feature type="compositionally biased region" description="Low complexity" evidence="4">
    <location>
        <begin position="250"/>
        <end position="262"/>
    </location>
</feature>
<feature type="region of interest" description="Disordered" evidence="4">
    <location>
        <begin position="250"/>
        <end position="271"/>
    </location>
</feature>
<dbReference type="InterPro" id="IPR004888">
    <property type="entry name" value="Glycoside_hydrolase_63"/>
</dbReference>
<accession>A0A836B7K7</accession>
<feature type="region of interest" description="Disordered" evidence="4">
    <location>
        <begin position="1105"/>
        <end position="1126"/>
    </location>
</feature>
<dbReference type="Pfam" id="PF22422">
    <property type="entry name" value="MGH1-like_GH"/>
    <property type="match status" value="1"/>
</dbReference>
<dbReference type="EMBL" id="JAEHOD010000013">
    <property type="protein sequence ID" value="KAG2449589.1"/>
    <property type="molecule type" value="Genomic_DNA"/>
</dbReference>
<feature type="compositionally biased region" description="Polar residues" evidence="4">
    <location>
        <begin position="1110"/>
        <end position="1119"/>
    </location>
</feature>
<feature type="domain" description="Mannosylglycerate hydrolase MGH1-like glycoside hydrolase" evidence="5">
    <location>
        <begin position="674"/>
        <end position="1074"/>
    </location>
</feature>
<evidence type="ECO:0000256" key="4">
    <source>
        <dbReference type="SAM" id="MobiDB-lite"/>
    </source>
</evidence>
<evidence type="ECO:0000256" key="1">
    <source>
        <dbReference type="ARBA" id="ARBA00010833"/>
    </source>
</evidence>
<dbReference type="GO" id="GO:0004573">
    <property type="term" value="F:Glc3Man9GlcNAc2 oligosaccharide glucosidase activity"/>
    <property type="evidence" value="ECO:0007669"/>
    <property type="project" value="InterPro"/>
</dbReference>
<dbReference type="GO" id="GO:0006487">
    <property type="term" value="P:protein N-linked glycosylation"/>
    <property type="evidence" value="ECO:0007669"/>
    <property type="project" value="TreeGrafter"/>
</dbReference>
<evidence type="ECO:0000259" key="5">
    <source>
        <dbReference type="Pfam" id="PF22422"/>
    </source>
</evidence>
<organism evidence="6 7">
    <name type="scientific">Chlamydomonas schloesseri</name>
    <dbReference type="NCBI Taxonomy" id="2026947"/>
    <lineage>
        <taxon>Eukaryota</taxon>
        <taxon>Viridiplantae</taxon>
        <taxon>Chlorophyta</taxon>
        <taxon>core chlorophytes</taxon>
        <taxon>Chlorophyceae</taxon>
        <taxon>CS clade</taxon>
        <taxon>Chlamydomonadales</taxon>
        <taxon>Chlamydomonadaceae</taxon>
        <taxon>Chlamydomonas</taxon>
    </lineage>
</organism>
<feature type="region of interest" description="Disordered" evidence="4">
    <location>
        <begin position="938"/>
        <end position="960"/>
    </location>
</feature>
<dbReference type="InterPro" id="IPR012341">
    <property type="entry name" value="6hp_glycosidase-like_sf"/>
</dbReference>
<dbReference type="PANTHER" id="PTHR10412">
    <property type="entry name" value="MANNOSYL-OLIGOSACCHARIDE GLUCOSIDASE"/>
    <property type="match status" value="1"/>
</dbReference>
<feature type="compositionally biased region" description="Gly residues" evidence="4">
    <location>
        <begin position="1"/>
        <end position="15"/>
    </location>
</feature>
<name>A0A836B7K7_9CHLO</name>
<dbReference type="GO" id="GO:0009311">
    <property type="term" value="P:oligosaccharide metabolic process"/>
    <property type="evidence" value="ECO:0007669"/>
    <property type="project" value="InterPro"/>
</dbReference>
<protein>
    <recommendedName>
        <fullName evidence="5">Mannosylglycerate hydrolase MGH1-like glycoside hydrolase domain-containing protein</fullName>
    </recommendedName>
</protein>
<dbReference type="InterPro" id="IPR054491">
    <property type="entry name" value="MGH1-like_GH"/>
</dbReference>
<evidence type="ECO:0000313" key="6">
    <source>
        <dbReference type="EMBL" id="KAG2449589.1"/>
    </source>
</evidence>